<evidence type="ECO:0000313" key="2">
    <source>
        <dbReference type="EMBL" id="WGI36644.1"/>
    </source>
</evidence>
<dbReference type="RefSeq" id="WP_280101945.1">
    <property type="nucleotide sequence ID" value="NZ_CP122979.1"/>
</dbReference>
<keyword evidence="3" id="KW-1185">Reference proteome</keyword>
<reference evidence="2" key="1">
    <citation type="submission" date="2023-04" db="EMBL/GenBank/DDBJ databases">
        <title>Completed genome of Mycoplasma lagogenitalium type strain 12MS.</title>
        <authorList>
            <person name="Spergser J."/>
        </authorList>
    </citation>
    <scope>NUCLEOTIDE SEQUENCE</scope>
    <source>
        <strain evidence="2">12MS</strain>
    </source>
</reference>
<accession>A0ABY8LTT1</accession>
<feature type="transmembrane region" description="Helical" evidence="1">
    <location>
        <begin position="192"/>
        <end position="216"/>
    </location>
</feature>
<feature type="transmembrane region" description="Helical" evidence="1">
    <location>
        <begin position="21"/>
        <end position="48"/>
    </location>
</feature>
<keyword evidence="1" id="KW-0472">Membrane</keyword>
<keyword evidence="1" id="KW-1133">Transmembrane helix</keyword>
<dbReference type="Proteomes" id="UP001179842">
    <property type="component" value="Chromosome"/>
</dbReference>
<keyword evidence="1" id="KW-0812">Transmembrane</keyword>
<proteinExistence type="predicted"/>
<organism evidence="2 3">
    <name type="scientific">Mesomycoplasma lagogenitalium</name>
    <dbReference type="NCBI Taxonomy" id="171286"/>
    <lineage>
        <taxon>Bacteria</taxon>
        <taxon>Bacillati</taxon>
        <taxon>Mycoplasmatota</taxon>
        <taxon>Mycoplasmoidales</taxon>
        <taxon>Metamycoplasmataceae</taxon>
        <taxon>Mesomycoplasma</taxon>
    </lineage>
</organism>
<feature type="transmembrane region" description="Helical" evidence="1">
    <location>
        <begin position="70"/>
        <end position="93"/>
    </location>
</feature>
<sequence>MENLKYARLIYRNIFIKSVVLKTLFFSLTFATFAFIFISSIFTAFYLAGHTIRFRVVLPKFSASDNFRDVYVLISGWFSAAVTFCTSIISFFTMNDKYKQNKKYLITLRLEFALYKAKIGIYKKARQRETVFLERTMIIANWNAIQKEANNKPVILSSKSKSMYYLQDLDEYTEKQTLQYAKDIQKLYQRKLFVSYTIFAILNIILIIMSSLMVVINLYSLRFNQFPDIPGTEGTIYYLIIVTSISAFVTFLTSISSFFSFSERRAKLNSDIQELENKLNEFKTVPIEDLNGWIESIANYDEDLSTEM</sequence>
<dbReference type="EMBL" id="CP122979">
    <property type="protein sequence ID" value="WGI36644.1"/>
    <property type="molecule type" value="Genomic_DNA"/>
</dbReference>
<feature type="transmembrane region" description="Helical" evidence="1">
    <location>
        <begin position="236"/>
        <end position="259"/>
    </location>
</feature>
<protein>
    <submittedName>
        <fullName evidence="2">DUF4231 domain-containing protein</fullName>
    </submittedName>
</protein>
<evidence type="ECO:0000256" key="1">
    <source>
        <dbReference type="SAM" id="Phobius"/>
    </source>
</evidence>
<name>A0ABY8LTT1_9BACT</name>
<evidence type="ECO:0000313" key="3">
    <source>
        <dbReference type="Proteomes" id="UP001179842"/>
    </source>
</evidence>
<gene>
    <name evidence="2" type="ORF">QEG99_04235</name>
</gene>